<sequence length="278" mass="30170">MQTWLVHLDNAVLGPMTLQELKQLSQQGALRPETRISADGQKWQPASSLPELSFSASASSPQPPRLPQLHSSAPKTIEWNSMLVGGCAAIGVLGLLLIGMCGLLALIMPVSGVTSGSNTNLSETTSSSGFYTDASQQQAVNDPVPQATYDYWEKLASWIHDAPPTKNVSDQEEYLRGLIDVLEREAVVNVDPAAIQCALNLSQALRKYLAVLLESNDPSIVLEAFIRGATGDPFGKAQEMAAKTKDAQRELSDALHRSVLVRAELSQRYGVEFTPWNR</sequence>
<dbReference type="AlphaFoldDB" id="D5SSU3"/>
<keyword evidence="5" id="KW-1185">Reference proteome</keyword>
<dbReference type="InterPro" id="IPR025640">
    <property type="entry name" value="GYF_2"/>
</dbReference>
<dbReference type="Pfam" id="PF14237">
    <property type="entry name" value="GYF_2"/>
    <property type="match status" value="1"/>
</dbReference>
<feature type="domain" description="GYF" evidence="3">
    <location>
        <begin position="4"/>
        <end position="52"/>
    </location>
</feature>
<proteinExistence type="predicted"/>
<evidence type="ECO:0000259" key="3">
    <source>
        <dbReference type="Pfam" id="PF14237"/>
    </source>
</evidence>
<evidence type="ECO:0000256" key="2">
    <source>
        <dbReference type="SAM" id="Phobius"/>
    </source>
</evidence>
<evidence type="ECO:0000313" key="4">
    <source>
        <dbReference type="EMBL" id="ADG68894.1"/>
    </source>
</evidence>
<dbReference type="Proteomes" id="UP000002220">
    <property type="component" value="Chromosome"/>
</dbReference>
<accession>D5SSU3</accession>
<reference evidence="4 5" key="1">
    <citation type="journal article" date="2010" name="Stand. Genomic Sci.">
        <title>Complete genome sequence of Planctomyces limnophilus type strain (Mu 290).</title>
        <authorList>
            <person name="Labutti K."/>
            <person name="Sikorski J."/>
            <person name="Schneider S."/>
            <person name="Nolan M."/>
            <person name="Lucas S."/>
            <person name="Glavina Del Rio T."/>
            <person name="Tice H."/>
            <person name="Cheng J.F."/>
            <person name="Goodwin L."/>
            <person name="Pitluck S."/>
            <person name="Liolios K."/>
            <person name="Ivanova N."/>
            <person name="Mavromatis K."/>
            <person name="Mikhailova N."/>
            <person name="Pati A."/>
            <person name="Chen A."/>
            <person name="Palaniappan K."/>
            <person name="Land M."/>
            <person name="Hauser L."/>
            <person name="Chang Y.J."/>
            <person name="Jeffries C.D."/>
            <person name="Tindall B.J."/>
            <person name="Rohde M."/>
            <person name="Goker M."/>
            <person name="Woyke T."/>
            <person name="Bristow J."/>
            <person name="Eisen J.A."/>
            <person name="Markowitz V."/>
            <person name="Hugenholtz P."/>
            <person name="Kyrpides N.C."/>
            <person name="Klenk H.P."/>
            <person name="Lapidus A."/>
        </authorList>
    </citation>
    <scope>NUCLEOTIDE SEQUENCE [LARGE SCALE GENOMIC DNA]</scope>
    <source>
        <strain evidence="5">ATCC 43296 / DSM 3776 / IFAM 1008 / 290</strain>
    </source>
</reference>
<dbReference type="RefSeq" id="WP_013111325.1">
    <property type="nucleotide sequence ID" value="NC_014148.1"/>
</dbReference>
<feature type="transmembrane region" description="Helical" evidence="2">
    <location>
        <begin position="82"/>
        <end position="108"/>
    </location>
</feature>
<dbReference type="EMBL" id="CP001744">
    <property type="protein sequence ID" value="ADG68894.1"/>
    <property type="molecule type" value="Genomic_DNA"/>
</dbReference>
<feature type="region of interest" description="Disordered" evidence="1">
    <location>
        <begin position="52"/>
        <end position="71"/>
    </location>
</feature>
<dbReference type="KEGG" id="plm:Plim_3075"/>
<evidence type="ECO:0000256" key="1">
    <source>
        <dbReference type="SAM" id="MobiDB-lite"/>
    </source>
</evidence>
<dbReference type="HOGENOM" id="CLU_1000600_0_0_0"/>
<name>D5SSU3_PLAL2</name>
<evidence type="ECO:0000313" key="5">
    <source>
        <dbReference type="Proteomes" id="UP000002220"/>
    </source>
</evidence>
<keyword evidence="2" id="KW-1133">Transmembrane helix</keyword>
<gene>
    <name evidence="4" type="ordered locus">Plim_3075</name>
</gene>
<keyword evidence="2" id="KW-0472">Membrane</keyword>
<keyword evidence="2" id="KW-0812">Transmembrane</keyword>
<dbReference type="STRING" id="521674.Plim_3075"/>
<organism evidence="4 5">
    <name type="scientific">Planctopirus limnophila (strain ATCC 43296 / DSM 3776 / IFAM 1008 / Mu 290)</name>
    <name type="common">Planctomyces limnophilus</name>
    <dbReference type="NCBI Taxonomy" id="521674"/>
    <lineage>
        <taxon>Bacteria</taxon>
        <taxon>Pseudomonadati</taxon>
        <taxon>Planctomycetota</taxon>
        <taxon>Planctomycetia</taxon>
        <taxon>Planctomycetales</taxon>
        <taxon>Planctomycetaceae</taxon>
        <taxon>Planctopirus</taxon>
    </lineage>
</organism>
<protein>
    <recommendedName>
        <fullName evidence="3">GYF domain-containing protein</fullName>
    </recommendedName>
</protein>